<evidence type="ECO:0000313" key="3">
    <source>
        <dbReference type="Proteomes" id="UP001597221"/>
    </source>
</evidence>
<feature type="transmembrane region" description="Helical" evidence="1">
    <location>
        <begin position="176"/>
        <end position="194"/>
    </location>
</feature>
<dbReference type="InterPro" id="IPR006938">
    <property type="entry name" value="DUF624"/>
</dbReference>
<protein>
    <submittedName>
        <fullName evidence="2">YesL family protein</fullName>
    </submittedName>
</protein>
<keyword evidence="1" id="KW-1133">Transmembrane helix</keyword>
<dbReference type="Pfam" id="PF04854">
    <property type="entry name" value="DUF624"/>
    <property type="match status" value="1"/>
</dbReference>
<keyword evidence="1" id="KW-0472">Membrane</keyword>
<feature type="transmembrane region" description="Helical" evidence="1">
    <location>
        <begin position="149"/>
        <end position="170"/>
    </location>
</feature>
<feature type="transmembrane region" description="Helical" evidence="1">
    <location>
        <begin position="105"/>
        <end position="128"/>
    </location>
</feature>
<evidence type="ECO:0000313" key="2">
    <source>
        <dbReference type="EMBL" id="MFD1607479.1"/>
    </source>
</evidence>
<keyword evidence="1" id="KW-0812">Transmembrane</keyword>
<feature type="transmembrane region" description="Helical" evidence="1">
    <location>
        <begin position="73"/>
        <end position="93"/>
    </location>
</feature>
<dbReference type="Proteomes" id="UP001597221">
    <property type="component" value="Unassembled WGS sequence"/>
</dbReference>
<dbReference type="EMBL" id="JBHUDE010000036">
    <property type="protein sequence ID" value="MFD1607479.1"/>
    <property type="molecule type" value="Genomic_DNA"/>
</dbReference>
<keyword evidence="3" id="KW-1185">Reference proteome</keyword>
<gene>
    <name evidence="2" type="ORF">ACFSBH_07425</name>
</gene>
<accession>A0ABW4HPS2</accession>
<comment type="caution">
    <text evidence="2">The sequence shown here is derived from an EMBL/GenBank/DDBJ whole genome shotgun (WGS) entry which is preliminary data.</text>
</comment>
<proteinExistence type="predicted"/>
<reference evidence="3" key="1">
    <citation type="journal article" date="2019" name="Int. J. Syst. Evol. Microbiol.">
        <title>The Global Catalogue of Microorganisms (GCM) 10K type strain sequencing project: providing services to taxonomists for standard genome sequencing and annotation.</title>
        <authorList>
            <consortium name="The Broad Institute Genomics Platform"/>
            <consortium name="The Broad Institute Genome Sequencing Center for Infectious Disease"/>
            <person name="Wu L."/>
            <person name="Ma J."/>
        </authorList>
    </citation>
    <scope>NUCLEOTIDE SEQUENCE [LARGE SCALE GENOMIC DNA]</scope>
    <source>
        <strain evidence="3">CGMCC 1.12376</strain>
    </source>
</reference>
<name>A0ABW4HPS2_9BACI</name>
<evidence type="ECO:0000256" key="1">
    <source>
        <dbReference type="SAM" id="Phobius"/>
    </source>
</evidence>
<feature type="transmembrane region" description="Helical" evidence="1">
    <location>
        <begin position="20"/>
        <end position="42"/>
    </location>
</feature>
<organism evidence="2 3">
    <name type="scientific">Oceanobacillus luteolus</name>
    <dbReference type="NCBI Taxonomy" id="1274358"/>
    <lineage>
        <taxon>Bacteria</taxon>
        <taxon>Bacillati</taxon>
        <taxon>Bacillota</taxon>
        <taxon>Bacilli</taxon>
        <taxon>Bacillales</taxon>
        <taxon>Bacillaceae</taxon>
        <taxon>Oceanobacillus</taxon>
    </lineage>
</organism>
<dbReference type="RefSeq" id="WP_379596875.1">
    <property type="nucleotide sequence ID" value="NZ_JBHUDE010000036.1"/>
</dbReference>
<sequence length="207" mass="24185">MAEAIVWKVYEYSSWIMKMIYLNLLWIIFSLAGLVVFGFFPATQAMFAVTRRWILGEKEIPVFKTFWQAYKAGFVQVNIIGYVLTILGVILYIDLKFFQQSEHLLFSVLAFFIIFAMFIFFAMILYIFPMYVHYKFKTLEYLRKAFVIVLGKPLNTIMMIVGSYLLYVFISMMPVLLLFASGSLVSLVLMWIAMRSFPKYDVKVSGV</sequence>